<dbReference type="KEGG" id="msb:LJ00_06200"/>
<keyword evidence="4" id="KW-1185">Reference proteome</keyword>
<dbReference type="InterPro" id="IPR027417">
    <property type="entry name" value="P-loop_NTPase"/>
</dbReference>
<dbReference type="KEGG" id="msm:MSMEG_1244"/>
<feature type="region of interest" description="Disordered" evidence="2">
    <location>
        <begin position="1131"/>
        <end position="1152"/>
    </location>
</feature>
<dbReference type="STRING" id="246196.MSMEG_1244"/>
<gene>
    <name evidence="3" type="ordered locus">MSMEG_1244</name>
</gene>
<dbReference type="AlphaFoldDB" id="A0QRU7"/>
<dbReference type="EMBL" id="CP000480">
    <property type="protein sequence ID" value="ABK72923.1"/>
    <property type="molecule type" value="Genomic_DNA"/>
</dbReference>
<organism evidence="3 4">
    <name type="scientific">Mycolicibacterium smegmatis (strain ATCC 700084 / mc(2)155)</name>
    <name type="common">Mycobacterium smegmatis</name>
    <dbReference type="NCBI Taxonomy" id="246196"/>
    <lineage>
        <taxon>Bacteria</taxon>
        <taxon>Bacillati</taxon>
        <taxon>Actinomycetota</taxon>
        <taxon>Actinomycetes</taxon>
        <taxon>Mycobacteriales</taxon>
        <taxon>Mycobacteriaceae</taxon>
        <taxon>Mycolicibacterium</taxon>
    </lineage>
</organism>
<sequence length="1152" mass="126165">MTKVLADFVQTVSRFSRSANIERDHSGAGIDGYVPTGRALDVISRIAAGLKDPAAGRTFSITGPHGGGKSSLAVFLSGLLAASSSPEYKSAHSILESIDQTVDAELRTGMRSVKAGRNGFVRAFATARNEPVAATIARALHTGVTRQGLEDEAALPPNFRAPKKAPSTAEIRARIEGLAKAQPVLLVIDEFGKNLEYFAASGYEGDPFLLQELAEMTQGADAVPLVVITMQHLSFDEYVQDSSTARRREWSKVQGRFQDIPYIETPAQSRRLIANALVQDPAFRSAADRWVSDNRATLEDQGLRDVADDAAAAMPLHPLALSVLPELCSRYGQNERTLFSFVTGAEPAALPRYLAETEWDPKKPLPLIGVDRLYDYFLESSRNMIGVADGVSRWMEIETRIRDSAGLSFDQLRVLKTIGLLNLVSSGGRIRASRPLLELALQSEDRDPQDVENLLTSLIEAGLITYRAFSDEYRIWQGSDYNLRRVIDNARQEIQQSLLSDLLRDALALEPLVAGRHSQRTGILRVFGRQFLPSSSGPREPVDPSWDGIVYYAVDPDIDSSTISPLEDGRPAVYVIPSDVSVVREAAIEAAALTSALRRAETENADWVAQRELVERASAAQQQLQAVIGDTWDSKAEWILAGSGDELDPRLGLSSLLSDVADTVYLRTPRVANEMIARRELTSQGAKARRFLTDALLAHTGTEAFGIDGYGPERAIYEAVFRKTGIHRRSDGAEWVLQAPSDKTWKPTWAAINQAFDNAGEQRHNLMEIRTTLTLPPFGVKDGIIPLLLIAGLVSRSDEIALYEHGSLVLSLDDAVAERLTKNLGHFSIKNTQTRGARRAAVIDSLVKHLGITNRGRTAGPTFLNVATALFRELRILPPFTQKTTRNLSDEAIQVRAAFHQASEPDVLVFETLPSIFGLEPFSGRGRADIQAADQFAERLADAIRELRSAYPNLLASIHERLAQATSTLGDLREVRSALAADATRIDGHVLEPRLKSFVGALSRPAEALDDQSWLENVAMVVCEGQAPRVWSDDMASRFPMRMAELGGSLRRTLALLHERLATNVESGYSVSRMTLTRPDGSESIELLSLSAHEKAAIDPHFEQLLDTLVASGISRATACRMLMARLAAEHAPSEDSTAVAQMPGRKEQRYG</sequence>
<dbReference type="PATRIC" id="fig|246196.19.peg.1237"/>
<proteinExistence type="predicted"/>
<dbReference type="PaxDb" id="246196-MSMEI_1209"/>
<evidence type="ECO:0000256" key="2">
    <source>
        <dbReference type="SAM" id="MobiDB-lite"/>
    </source>
</evidence>
<dbReference type="SUPFAM" id="SSF52540">
    <property type="entry name" value="P-loop containing nucleoside triphosphate hydrolases"/>
    <property type="match status" value="1"/>
</dbReference>
<dbReference type="GeneID" id="93456092"/>
<evidence type="ECO:0000313" key="3">
    <source>
        <dbReference type="EMBL" id="ABK72923.1"/>
    </source>
</evidence>
<evidence type="ECO:0000256" key="1">
    <source>
        <dbReference type="SAM" id="Coils"/>
    </source>
</evidence>
<evidence type="ECO:0000313" key="4">
    <source>
        <dbReference type="Proteomes" id="UP000000757"/>
    </source>
</evidence>
<dbReference type="Proteomes" id="UP000000757">
    <property type="component" value="Chromosome"/>
</dbReference>
<dbReference type="OrthoDB" id="856045at2"/>
<protein>
    <submittedName>
        <fullName evidence="3">Uncharacterized protein</fullName>
    </submittedName>
</protein>
<feature type="coiled-coil region" evidence="1">
    <location>
        <begin position="583"/>
        <end position="617"/>
    </location>
</feature>
<dbReference type="eggNOG" id="COG1119">
    <property type="taxonomic scope" value="Bacteria"/>
</dbReference>
<dbReference type="RefSeq" id="WP_011727531.1">
    <property type="nucleotide sequence ID" value="NC_008596.1"/>
</dbReference>
<accession>A0QRU7</accession>
<keyword evidence="1" id="KW-0175">Coiled coil</keyword>
<name>A0QRU7_MYCS2</name>
<reference evidence="3 4" key="1">
    <citation type="submission" date="2006-10" db="EMBL/GenBank/DDBJ databases">
        <authorList>
            <person name="Fleischmann R.D."/>
            <person name="Dodson R.J."/>
            <person name="Haft D.H."/>
            <person name="Merkel J.S."/>
            <person name="Nelson W.C."/>
            <person name="Fraser C.M."/>
        </authorList>
    </citation>
    <scope>NUCLEOTIDE SEQUENCE [LARGE SCALE GENOMIC DNA]</scope>
    <source>
        <strain evidence="4">ATCC 700084 / mc(2)155</strain>
    </source>
</reference>